<dbReference type="Proteomes" id="UP000485058">
    <property type="component" value="Unassembled WGS sequence"/>
</dbReference>
<evidence type="ECO:0000313" key="1">
    <source>
        <dbReference type="EMBL" id="GFH15068.1"/>
    </source>
</evidence>
<proteinExistence type="predicted"/>
<accession>A0A699Z774</accession>
<dbReference type="EMBL" id="BLLF01000802">
    <property type="protein sequence ID" value="GFH15068.1"/>
    <property type="molecule type" value="Genomic_DNA"/>
</dbReference>
<evidence type="ECO:0000313" key="2">
    <source>
        <dbReference type="Proteomes" id="UP000485058"/>
    </source>
</evidence>
<gene>
    <name evidence="1" type="ORF">HaLaN_11228</name>
</gene>
<name>A0A699Z774_HAELA</name>
<reference evidence="1 2" key="1">
    <citation type="submission" date="2020-02" db="EMBL/GenBank/DDBJ databases">
        <title>Draft genome sequence of Haematococcus lacustris strain NIES-144.</title>
        <authorList>
            <person name="Morimoto D."/>
            <person name="Nakagawa S."/>
            <person name="Yoshida T."/>
            <person name="Sawayama S."/>
        </authorList>
    </citation>
    <scope>NUCLEOTIDE SEQUENCE [LARGE SCALE GENOMIC DNA]</scope>
    <source>
        <strain evidence="1 2">NIES-144</strain>
    </source>
</reference>
<sequence length="48" mass="5348">MLAGINQALEDELVHTVKTSDASFLTVGFDHADNWDLLAIDESLRYVL</sequence>
<comment type="caution">
    <text evidence="1">The sequence shown here is derived from an EMBL/GenBank/DDBJ whole genome shotgun (WGS) entry which is preliminary data.</text>
</comment>
<dbReference type="AlphaFoldDB" id="A0A699Z774"/>
<protein>
    <submittedName>
        <fullName evidence="1">Uncharacterized protein</fullName>
    </submittedName>
</protein>
<organism evidence="1 2">
    <name type="scientific">Haematococcus lacustris</name>
    <name type="common">Green alga</name>
    <name type="synonym">Haematococcus pluvialis</name>
    <dbReference type="NCBI Taxonomy" id="44745"/>
    <lineage>
        <taxon>Eukaryota</taxon>
        <taxon>Viridiplantae</taxon>
        <taxon>Chlorophyta</taxon>
        <taxon>core chlorophytes</taxon>
        <taxon>Chlorophyceae</taxon>
        <taxon>CS clade</taxon>
        <taxon>Chlamydomonadales</taxon>
        <taxon>Haematococcaceae</taxon>
        <taxon>Haematococcus</taxon>
    </lineage>
</organism>
<keyword evidence="2" id="KW-1185">Reference proteome</keyword>